<protein>
    <submittedName>
        <fullName evidence="8">LemA family protein</fullName>
    </submittedName>
    <submittedName>
        <fullName evidence="7">Protein LemA</fullName>
    </submittedName>
</protein>
<reference evidence="9" key="1">
    <citation type="submission" date="2015-01" db="EMBL/GenBank/DDBJ databases">
        <authorList>
            <person name="Manzoor Shahid"/>
            <person name="Zubair Saima"/>
        </authorList>
    </citation>
    <scope>NUCLEOTIDE SEQUENCE [LARGE SCALE GENOMIC DNA]</scope>
    <source>
        <strain evidence="9">V1</strain>
    </source>
</reference>
<dbReference type="OrthoDB" id="9804152at2"/>
<keyword evidence="9" id="KW-1185">Reference proteome</keyword>
<dbReference type="InterPro" id="IPR023353">
    <property type="entry name" value="LemA-like_dom_sf"/>
</dbReference>
<accession>A0A0B7H0X4</accession>
<evidence type="ECO:0000256" key="3">
    <source>
        <dbReference type="ARBA" id="ARBA00022692"/>
    </source>
</evidence>
<reference evidence="7" key="2">
    <citation type="submission" date="2015-01" db="EMBL/GenBank/DDBJ databases">
        <authorList>
            <person name="Xiang T."/>
            <person name="Song Y."/>
            <person name="Huang L."/>
            <person name="Wang B."/>
            <person name="Wu P."/>
        </authorList>
    </citation>
    <scope>NUCLEOTIDE SEQUENCE [LARGE SCALE GENOMIC DNA]</scope>
    <source>
        <strain evidence="7">V1</strain>
    </source>
</reference>
<proteinExistence type="inferred from homology"/>
<evidence type="ECO:0000313" key="8">
    <source>
        <dbReference type="EMBL" id="QEJ97887.1"/>
    </source>
</evidence>
<dbReference type="RefSeq" id="WP_002698549.1">
    <property type="nucleotide sequence ID" value="NZ_CDNC01000034.1"/>
</dbReference>
<evidence type="ECO:0000256" key="2">
    <source>
        <dbReference type="ARBA" id="ARBA00008854"/>
    </source>
</evidence>
<evidence type="ECO:0000313" key="9">
    <source>
        <dbReference type="Proteomes" id="UP000042527"/>
    </source>
</evidence>
<dbReference type="PANTHER" id="PTHR34478">
    <property type="entry name" value="PROTEIN LEMA"/>
    <property type="match status" value="1"/>
</dbReference>
<evidence type="ECO:0000256" key="4">
    <source>
        <dbReference type="ARBA" id="ARBA00022989"/>
    </source>
</evidence>
<gene>
    <name evidence="7" type="primary">lemA</name>
    <name evidence="8" type="ORF">FUT82_07685</name>
    <name evidence="7" type="ORF">TPHV1_40079</name>
</gene>
<dbReference type="Gene3D" id="1.20.1440.20">
    <property type="entry name" value="LemA-like domain"/>
    <property type="match status" value="1"/>
</dbReference>
<evidence type="ECO:0000256" key="5">
    <source>
        <dbReference type="ARBA" id="ARBA00023136"/>
    </source>
</evidence>
<keyword evidence="4 6" id="KW-1133">Transmembrane helix</keyword>
<dbReference type="GO" id="GO:0016020">
    <property type="term" value="C:membrane"/>
    <property type="evidence" value="ECO:0007669"/>
    <property type="project" value="UniProtKB-SubCell"/>
</dbReference>
<evidence type="ECO:0000256" key="6">
    <source>
        <dbReference type="SAM" id="Phobius"/>
    </source>
</evidence>
<evidence type="ECO:0000313" key="7">
    <source>
        <dbReference type="EMBL" id="CEM62576.1"/>
    </source>
</evidence>
<evidence type="ECO:0000256" key="1">
    <source>
        <dbReference type="ARBA" id="ARBA00004167"/>
    </source>
</evidence>
<reference evidence="8 10" key="3">
    <citation type="submission" date="2019-08" db="EMBL/GenBank/DDBJ databases">
        <authorList>
            <person name="Kuhnert P."/>
        </authorList>
    </citation>
    <scope>NUCLEOTIDE SEQUENCE [LARGE SCALE GENOMIC DNA]</scope>
    <source>
        <strain evidence="8 10">B36.5</strain>
    </source>
</reference>
<organism evidence="7 9">
    <name type="scientific">Treponema phagedenis</name>
    <dbReference type="NCBI Taxonomy" id="162"/>
    <lineage>
        <taxon>Bacteria</taxon>
        <taxon>Pseudomonadati</taxon>
        <taxon>Spirochaetota</taxon>
        <taxon>Spirochaetia</taxon>
        <taxon>Spirochaetales</taxon>
        <taxon>Treponemataceae</taxon>
        <taxon>Treponema</taxon>
    </lineage>
</organism>
<dbReference type="Proteomes" id="UP000042527">
    <property type="component" value="Unassembled WGS sequence"/>
</dbReference>
<dbReference type="GeneID" id="57752966"/>
<keyword evidence="3 6" id="KW-0812">Transmembrane</keyword>
<dbReference type="InterPro" id="IPR007156">
    <property type="entry name" value="MamQ_LemA"/>
</dbReference>
<sequence length="202" mass="23008">MTKGLKTTLIVVGVIVVIGFMLYNFFVGNYNSMVTQEEGVKSAWSQVENVYQRRLDLIPNLVSTVKGYAKHEQDTFTKLAEARSQAGGVIKIDEDMLDDPEKFAKFQKAQNQLGSSLQRLLAVAENYPELKANQNFLDLQSQLEGTENRIAVERKRYNEVVQQYNGFIRVFPKSFIANMFGFRPKAYFQADEEASKAPKVEF</sequence>
<dbReference type="AlphaFoldDB" id="A0A0B7H0X4"/>
<dbReference type="Pfam" id="PF04011">
    <property type="entry name" value="LemA"/>
    <property type="match status" value="1"/>
</dbReference>
<evidence type="ECO:0000313" key="10">
    <source>
        <dbReference type="Proteomes" id="UP000323594"/>
    </source>
</evidence>
<feature type="transmembrane region" description="Helical" evidence="6">
    <location>
        <begin position="7"/>
        <end position="26"/>
    </location>
</feature>
<dbReference type="PANTHER" id="PTHR34478:SF2">
    <property type="entry name" value="MEMBRANE PROTEIN"/>
    <property type="match status" value="1"/>
</dbReference>
<dbReference type="SUPFAM" id="SSF140478">
    <property type="entry name" value="LemA-like"/>
    <property type="match status" value="1"/>
</dbReference>
<dbReference type="EMBL" id="CP042817">
    <property type="protein sequence ID" value="QEJ97887.1"/>
    <property type="molecule type" value="Genomic_DNA"/>
</dbReference>
<name>A0A0B7H0X4_TREPH</name>
<dbReference type="EMBL" id="CDNC01000034">
    <property type="protein sequence ID" value="CEM62576.1"/>
    <property type="molecule type" value="Genomic_DNA"/>
</dbReference>
<comment type="subcellular location">
    <subcellularLocation>
        <location evidence="1">Membrane</location>
        <topology evidence="1">Single-pass membrane protein</topology>
    </subcellularLocation>
</comment>
<keyword evidence="5 6" id="KW-0472">Membrane</keyword>
<comment type="similarity">
    <text evidence="2">Belongs to the LemA family.</text>
</comment>
<dbReference type="Proteomes" id="UP000323594">
    <property type="component" value="Chromosome"/>
</dbReference>